<evidence type="ECO:0000256" key="7">
    <source>
        <dbReference type="ARBA" id="ARBA00022825"/>
    </source>
</evidence>
<dbReference type="GO" id="GO:0016485">
    <property type="term" value="P:protein processing"/>
    <property type="evidence" value="ECO:0007669"/>
    <property type="project" value="EnsemblFungi"/>
</dbReference>
<keyword evidence="12" id="KW-0325">Glycoprotein</keyword>
<dbReference type="Pfam" id="PF01483">
    <property type="entry name" value="P_proprotein"/>
    <property type="match status" value="1"/>
</dbReference>
<dbReference type="InterPro" id="IPR034182">
    <property type="entry name" value="Kexin/furin"/>
</dbReference>
<evidence type="ECO:0000256" key="15">
    <source>
        <dbReference type="SAM" id="MobiDB-lite"/>
    </source>
</evidence>
<dbReference type="InParanoid" id="C4R095"/>
<dbReference type="InterPro" id="IPR002884">
    <property type="entry name" value="P_dom"/>
</dbReference>
<dbReference type="InterPro" id="IPR000209">
    <property type="entry name" value="Peptidase_S8/S53_dom"/>
</dbReference>
<keyword evidence="7 14" id="KW-0720">Serine protease</keyword>
<evidence type="ECO:0000313" key="20">
    <source>
        <dbReference type="Proteomes" id="UP000000314"/>
    </source>
</evidence>
<keyword evidence="10 16" id="KW-0472">Membrane</keyword>
<feature type="transmembrane region" description="Helical" evidence="16">
    <location>
        <begin position="681"/>
        <end position="700"/>
    </location>
</feature>
<dbReference type="PROSITE" id="PS00138">
    <property type="entry name" value="SUBTILASE_SER"/>
    <property type="match status" value="1"/>
</dbReference>
<evidence type="ECO:0000256" key="2">
    <source>
        <dbReference type="ARBA" id="ARBA00005325"/>
    </source>
</evidence>
<dbReference type="FunFam" id="2.60.120.260:FF:000026">
    <property type="entry name" value="proprotein convertase subtilisin/kexin type 7"/>
    <property type="match status" value="1"/>
</dbReference>
<dbReference type="GO" id="GO:0004252">
    <property type="term" value="F:serine-type endopeptidase activity"/>
    <property type="evidence" value="ECO:0007669"/>
    <property type="project" value="UniProtKB-UniRule"/>
</dbReference>
<organism evidence="19 20">
    <name type="scientific">Komagataella phaffii (strain GS115 / ATCC 20864)</name>
    <name type="common">Yeast</name>
    <name type="synonym">Pichia pastoris</name>
    <dbReference type="NCBI Taxonomy" id="644223"/>
    <lineage>
        <taxon>Eukaryota</taxon>
        <taxon>Fungi</taxon>
        <taxon>Dikarya</taxon>
        <taxon>Ascomycota</taxon>
        <taxon>Saccharomycotina</taxon>
        <taxon>Pichiomycetes</taxon>
        <taxon>Pichiales</taxon>
        <taxon>Pichiaceae</taxon>
        <taxon>Komagataella</taxon>
    </lineage>
</organism>
<dbReference type="PROSITE" id="PS00136">
    <property type="entry name" value="SUBTILASE_ASP"/>
    <property type="match status" value="1"/>
</dbReference>
<dbReference type="KEGG" id="ppa:PAS_chr2-1_0304"/>
<dbReference type="InterPro" id="IPR036852">
    <property type="entry name" value="Peptidase_S8/S53_dom_sf"/>
</dbReference>
<evidence type="ECO:0000256" key="1">
    <source>
        <dbReference type="ARBA" id="ARBA00004370"/>
    </source>
</evidence>
<evidence type="ECO:0000259" key="18">
    <source>
        <dbReference type="PROSITE" id="PS51829"/>
    </source>
</evidence>
<dbReference type="Gene3D" id="2.60.120.260">
    <property type="entry name" value="Galactose-binding domain-like"/>
    <property type="match status" value="1"/>
</dbReference>
<evidence type="ECO:0000256" key="4">
    <source>
        <dbReference type="ARBA" id="ARBA00022692"/>
    </source>
</evidence>
<comment type="similarity">
    <text evidence="2">Belongs to the peptidase S8 family. Furin subfamily.</text>
</comment>
<keyword evidence="6 14" id="KW-0378">Hydrolase</keyword>
<dbReference type="PROSITE" id="PS51892">
    <property type="entry name" value="SUBTILASE"/>
    <property type="match status" value="1"/>
</dbReference>
<feature type="chain" id="PRO_5009950864" evidence="17">
    <location>
        <begin position="22"/>
        <end position="777"/>
    </location>
</feature>
<evidence type="ECO:0000256" key="10">
    <source>
        <dbReference type="ARBA" id="ARBA00023136"/>
    </source>
</evidence>
<feature type="active site" description="Charge relay system" evidence="13 14">
    <location>
        <position position="178"/>
    </location>
</feature>
<evidence type="ECO:0000256" key="8">
    <source>
        <dbReference type="ARBA" id="ARBA00022837"/>
    </source>
</evidence>
<feature type="domain" description="P/Homo B" evidence="18">
    <location>
        <begin position="466"/>
        <end position="599"/>
    </location>
</feature>
<dbReference type="OrthoDB" id="300641at2759"/>
<keyword evidence="20" id="KW-1185">Reference proteome</keyword>
<dbReference type="InterPro" id="IPR015500">
    <property type="entry name" value="Peptidase_S8_subtilisin-rel"/>
</dbReference>
<accession>C4R095</accession>
<evidence type="ECO:0000256" key="14">
    <source>
        <dbReference type="PROSITE-ProRule" id="PRU01240"/>
    </source>
</evidence>
<dbReference type="InterPro" id="IPR023828">
    <property type="entry name" value="Peptidase_S8_Ser-AS"/>
</dbReference>
<evidence type="ECO:0000256" key="3">
    <source>
        <dbReference type="ARBA" id="ARBA00022670"/>
    </source>
</evidence>
<protein>
    <submittedName>
        <fullName evidence="19">Kex2 proprotein convertase</fullName>
    </submittedName>
</protein>
<dbReference type="SMR" id="C4R095"/>
<evidence type="ECO:0000256" key="16">
    <source>
        <dbReference type="SAM" id="Phobius"/>
    </source>
</evidence>
<dbReference type="EMBL" id="FN392320">
    <property type="protein sequence ID" value="CAY68919.1"/>
    <property type="molecule type" value="Genomic_DNA"/>
</dbReference>
<comment type="subcellular location">
    <subcellularLocation>
        <location evidence="1">Membrane</location>
    </subcellularLocation>
</comment>
<evidence type="ECO:0000256" key="6">
    <source>
        <dbReference type="ARBA" id="ARBA00022801"/>
    </source>
</evidence>
<evidence type="ECO:0000256" key="17">
    <source>
        <dbReference type="SAM" id="SignalP"/>
    </source>
</evidence>
<dbReference type="SUPFAM" id="SSF49785">
    <property type="entry name" value="Galactose-binding domain-like"/>
    <property type="match status" value="1"/>
</dbReference>
<keyword evidence="4 16" id="KW-0812">Transmembrane</keyword>
<dbReference type="GO" id="GO:0000139">
    <property type="term" value="C:Golgi membrane"/>
    <property type="evidence" value="ECO:0007669"/>
    <property type="project" value="TreeGrafter"/>
</dbReference>
<dbReference type="eggNOG" id="KOG3525">
    <property type="taxonomic scope" value="Eukaryota"/>
</dbReference>
<keyword evidence="11" id="KW-0865">Zymogen</keyword>
<dbReference type="RefSeq" id="XP_002491199.1">
    <property type="nucleotide sequence ID" value="XM_002491154.1"/>
</dbReference>
<reference evidence="19 20" key="1">
    <citation type="journal article" date="2009" name="Nat. Biotechnol.">
        <title>Genome sequence of the recombinant protein production host Pichia pastoris.</title>
        <authorList>
            <person name="De Schutter K."/>
            <person name="Lin Y.C."/>
            <person name="Tiels P."/>
            <person name="Van Hecke A."/>
            <person name="Glinka S."/>
            <person name="Weber-Lehmann J."/>
            <person name="Rouze P."/>
            <person name="Van de Peer Y."/>
            <person name="Callewaert N."/>
        </authorList>
    </citation>
    <scope>NUCLEOTIDE SEQUENCE [LARGE SCALE GENOMIC DNA]</scope>
    <source>
        <strain evidence="20">GS115 / ATCC 20864</strain>
    </source>
</reference>
<evidence type="ECO:0000256" key="12">
    <source>
        <dbReference type="ARBA" id="ARBA00023180"/>
    </source>
</evidence>
<keyword evidence="8" id="KW-0106">Calcium</keyword>
<name>C4R095_KOMPG</name>
<feature type="compositionally biased region" description="Basic and acidic residues" evidence="15">
    <location>
        <begin position="752"/>
        <end position="763"/>
    </location>
</feature>
<dbReference type="PANTHER" id="PTHR42884">
    <property type="entry name" value="PROPROTEIN CONVERTASE SUBTILISIN/KEXIN-RELATED"/>
    <property type="match status" value="1"/>
</dbReference>
<dbReference type="PROSITE" id="PS51829">
    <property type="entry name" value="P_HOMO_B"/>
    <property type="match status" value="1"/>
</dbReference>
<evidence type="ECO:0000313" key="19">
    <source>
        <dbReference type="EMBL" id="CAY68919.1"/>
    </source>
</evidence>
<keyword evidence="5 17" id="KW-0732">Signal</keyword>
<feature type="compositionally biased region" description="Acidic residues" evidence="15">
    <location>
        <begin position="724"/>
        <end position="734"/>
    </location>
</feature>
<feature type="region of interest" description="Disordered" evidence="15">
    <location>
        <begin position="619"/>
        <end position="672"/>
    </location>
</feature>
<dbReference type="Gene3D" id="3.40.50.200">
    <property type="entry name" value="Peptidase S8/S53 domain"/>
    <property type="match status" value="1"/>
</dbReference>
<evidence type="ECO:0000256" key="11">
    <source>
        <dbReference type="ARBA" id="ARBA00023145"/>
    </source>
</evidence>
<dbReference type="GO" id="GO:0007323">
    <property type="term" value="P:peptide pheromone maturation"/>
    <property type="evidence" value="ECO:0007669"/>
    <property type="project" value="EnsemblFungi"/>
</dbReference>
<dbReference type="PANTHER" id="PTHR42884:SF14">
    <property type="entry name" value="NEUROENDOCRINE CONVERTASE 1"/>
    <property type="match status" value="1"/>
</dbReference>
<sequence length="777" mass="87087">MYLPALRLACWILIGLRSTEALETSEREIFALKLDKSWLPTFLETFQDKFRYERQINGLDDYHVFSHSKNEEFQLENFKVKTLLTRDNANLHSELISHNVDEVHMLRPSHYLHKRAPVVMDKSEELREQIAKDFDIDDPLFAKQWHLFNPRYPGHDVNVSQVWYDGITGKGVVTAIVDDGLDMDSKDLKESFCEEGSWDFNANTRLPKPRLRDDHHGTRCAAEIAAKKGNKYCGVGVAYDSKVSGIRILSDKITPEDEALSLIYGLDVNDIYSCSWGPADNGITMQGPSSLVKEAMLKGVQDGRKGKGALYVFASGNGASSGDNCNFDGYTNSIYSITVGAIDIKGLHPPYAEACSAVMTVTYSSGSGEHIHTTDINDKCSDTHGGTSAAAPLAAGLYSLVYQANPDLTWRDIQWLTVLTAVPVNEQEPGWQKTAIGKMYSHKYGYGKIDAYALVNLARSPDFPYLKPQSWIYGTEVHESLNTSEANGVLTSKYELTQEAKDLMNFEKIEHVTVTVDIKAAERGKVLVELISPSGVVSELAPYRRMDKDKEGFPNWTFMSVAHWGEDGLGEWILKITNKEGNSVVLNSWQIKFFGESQDPEKAEKFSLTKKYDEILVNPPSSSTSTTVDTSSTEATFSSSSVSEASATETDVKETSTTGDEDFENEEGSYKHSNSSHITEYLAFLLGLGFLICIIFLFTNRNKLERRQRRNRRDEYEFDLIPADDDFDTEEDQEANSQFTLDSDAELMFEDTSQREASPHEYQDSLGSNEHPKRAAL</sequence>
<dbReference type="HOGENOM" id="CLU_002976_2_1_1"/>
<dbReference type="Proteomes" id="UP000000314">
    <property type="component" value="Chromosome 2"/>
</dbReference>
<dbReference type="FunCoup" id="C4R095">
    <property type="interactions" value="161"/>
</dbReference>
<dbReference type="InterPro" id="IPR023827">
    <property type="entry name" value="Peptidase_S8_Asp-AS"/>
</dbReference>
<dbReference type="OMA" id="AYEFDII"/>
<dbReference type="MEROPS" id="S08.070"/>
<dbReference type="InterPro" id="IPR008979">
    <property type="entry name" value="Galactose-bd-like_sf"/>
</dbReference>
<keyword evidence="3 14" id="KW-0645">Protease</keyword>
<dbReference type="FunFam" id="3.40.50.200:FF:000005">
    <property type="entry name" value="Proprotein convertase subtilisin/kexin type 7"/>
    <property type="match status" value="1"/>
</dbReference>
<dbReference type="Pfam" id="PF00082">
    <property type="entry name" value="Peptidase_S8"/>
    <property type="match status" value="1"/>
</dbReference>
<dbReference type="SUPFAM" id="SSF52743">
    <property type="entry name" value="Subtilisin-like"/>
    <property type="match status" value="1"/>
</dbReference>
<feature type="signal peptide" evidence="17">
    <location>
        <begin position="1"/>
        <end position="21"/>
    </location>
</feature>
<feature type="region of interest" description="Disordered" evidence="15">
    <location>
        <begin position="724"/>
        <end position="777"/>
    </location>
</feature>
<dbReference type="GeneID" id="8198851"/>
<evidence type="ECO:0000256" key="13">
    <source>
        <dbReference type="PIRSR" id="PIRSR615500-1"/>
    </source>
</evidence>
<keyword evidence="9 16" id="KW-1133">Transmembrane helix</keyword>
<evidence type="ECO:0000256" key="9">
    <source>
        <dbReference type="ARBA" id="ARBA00022989"/>
    </source>
</evidence>
<dbReference type="CDD" id="cd04059">
    <property type="entry name" value="Peptidases_S8_Protein_convertases_Kexins_Furin-like"/>
    <property type="match status" value="1"/>
</dbReference>
<evidence type="ECO:0000256" key="5">
    <source>
        <dbReference type="ARBA" id="ARBA00022729"/>
    </source>
</evidence>
<dbReference type="STRING" id="644223.C4R095"/>
<feature type="compositionally biased region" description="Low complexity" evidence="15">
    <location>
        <begin position="621"/>
        <end position="649"/>
    </location>
</feature>
<dbReference type="AlphaFoldDB" id="C4R095"/>
<dbReference type="PRINTS" id="PR00723">
    <property type="entry name" value="SUBTILISIN"/>
</dbReference>
<feature type="active site" description="Charge relay system" evidence="13 14">
    <location>
        <position position="388"/>
    </location>
</feature>
<proteinExistence type="inferred from homology"/>
<dbReference type="GO" id="GO:0005802">
    <property type="term" value="C:trans-Golgi network"/>
    <property type="evidence" value="ECO:0007669"/>
    <property type="project" value="EnsemblFungi"/>
</dbReference>
<feature type="active site" description="Charge relay system" evidence="13 14">
    <location>
        <position position="216"/>
    </location>
</feature>
<gene>
    <name evidence="19" type="ordered locus">PAS_chr2-1_0304</name>
</gene>